<comment type="similarity">
    <text evidence="1">Belongs to the ATP-dependent AMP-binding enzyme family.</text>
</comment>
<keyword evidence="2" id="KW-0436">Ligase</keyword>
<dbReference type="STRING" id="109264.A0A1F8A4G0"/>
<gene>
    <name evidence="6" type="ORF">ABOM_004626</name>
</gene>
<dbReference type="InterPro" id="IPR042099">
    <property type="entry name" value="ANL_N_sf"/>
</dbReference>
<dbReference type="PANTHER" id="PTHR24096:SF149">
    <property type="entry name" value="AMP-BINDING DOMAIN-CONTAINING PROTEIN-RELATED"/>
    <property type="match status" value="1"/>
</dbReference>
<evidence type="ECO:0000256" key="3">
    <source>
        <dbReference type="SAM" id="Phobius"/>
    </source>
</evidence>
<protein>
    <recommendedName>
        <fullName evidence="8">AMP dependent CoA ligase</fullName>
    </recommendedName>
</protein>
<dbReference type="EMBL" id="LYCR01000030">
    <property type="protein sequence ID" value="OGM46632.1"/>
    <property type="molecule type" value="Genomic_DNA"/>
</dbReference>
<keyword evidence="3" id="KW-1133">Transmembrane helix</keyword>
<dbReference type="GeneID" id="34448016"/>
<dbReference type="SUPFAM" id="SSF56801">
    <property type="entry name" value="Acetyl-CoA synthetase-like"/>
    <property type="match status" value="1"/>
</dbReference>
<dbReference type="InterPro" id="IPR000873">
    <property type="entry name" value="AMP-dep_synth/lig_dom"/>
</dbReference>
<dbReference type="AlphaFoldDB" id="A0A1F8A4G0"/>
<dbReference type="OrthoDB" id="1898221at2759"/>
<comment type="caution">
    <text evidence="6">The sequence shown here is derived from an EMBL/GenBank/DDBJ whole genome shotgun (WGS) entry which is preliminary data.</text>
</comment>
<evidence type="ECO:0000259" key="4">
    <source>
        <dbReference type="Pfam" id="PF00501"/>
    </source>
</evidence>
<dbReference type="InterPro" id="IPR045851">
    <property type="entry name" value="AMP-bd_C_sf"/>
</dbReference>
<dbReference type="PANTHER" id="PTHR24096">
    <property type="entry name" value="LONG-CHAIN-FATTY-ACID--COA LIGASE"/>
    <property type="match status" value="1"/>
</dbReference>
<dbReference type="InterPro" id="IPR020845">
    <property type="entry name" value="AMP-binding_CS"/>
</dbReference>
<keyword evidence="3" id="KW-0812">Transmembrane</keyword>
<dbReference type="Pfam" id="PF00501">
    <property type="entry name" value="AMP-binding"/>
    <property type="match status" value="1"/>
</dbReference>
<feature type="domain" description="AMP-dependent synthetase/ligase" evidence="4">
    <location>
        <begin position="43"/>
        <end position="418"/>
    </location>
</feature>
<evidence type="ECO:0000313" key="7">
    <source>
        <dbReference type="Proteomes" id="UP000179179"/>
    </source>
</evidence>
<evidence type="ECO:0000256" key="2">
    <source>
        <dbReference type="ARBA" id="ARBA00022598"/>
    </source>
</evidence>
<proteinExistence type="inferred from homology"/>
<keyword evidence="3" id="KW-0472">Membrane</keyword>
<organism evidence="6 7">
    <name type="scientific">Aspergillus bombycis</name>
    <dbReference type="NCBI Taxonomy" id="109264"/>
    <lineage>
        <taxon>Eukaryota</taxon>
        <taxon>Fungi</taxon>
        <taxon>Dikarya</taxon>
        <taxon>Ascomycota</taxon>
        <taxon>Pezizomycotina</taxon>
        <taxon>Eurotiomycetes</taxon>
        <taxon>Eurotiomycetidae</taxon>
        <taxon>Eurotiales</taxon>
        <taxon>Aspergillaceae</taxon>
        <taxon>Aspergillus</taxon>
    </lineage>
</organism>
<keyword evidence="7" id="KW-1185">Reference proteome</keyword>
<evidence type="ECO:0000259" key="5">
    <source>
        <dbReference type="Pfam" id="PF13193"/>
    </source>
</evidence>
<accession>A0A1F8A4G0</accession>
<dbReference type="Gene3D" id="3.40.50.12780">
    <property type="entry name" value="N-terminal domain of ligase-like"/>
    <property type="match status" value="1"/>
</dbReference>
<dbReference type="InterPro" id="IPR025110">
    <property type="entry name" value="AMP-bd_C"/>
</dbReference>
<reference evidence="6 7" key="1">
    <citation type="journal article" date="2016" name="Genome Biol. Evol.">
        <title>Draft genome sequence of an aflatoxigenic Aspergillus species, A. bombycis.</title>
        <authorList>
            <person name="Moore G.G."/>
            <person name="Mack B.M."/>
            <person name="Beltz S.B."/>
            <person name="Gilbert M.K."/>
        </authorList>
    </citation>
    <scope>NUCLEOTIDE SEQUENCE [LARGE SCALE GENOMIC DNA]</scope>
    <source>
        <strain evidence="7">NRRL 26010</strain>
    </source>
</reference>
<feature type="domain" description="AMP-binding enzyme C-terminal" evidence="5">
    <location>
        <begin position="474"/>
        <end position="559"/>
    </location>
</feature>
<dbReference type="Pfam" id="PF13193">
    <property type="entry name" value="AMP-binding_C"/>
    <property type="match status" value="1"/>
</dbReference>
<evidence type="ECO:0000256" key="1">
    <source>
        <dbReference type="ARBA" id="ARBA00006432"/>
    </source>
</evidence>
<dbReference type="PROSITE" id="PS00455">
    <property type="entry name" value="AMP_BINDING"/>
    <property type="match status" value="1"/>
</dbReference>
<feature type="transmembrane region" description="Helical" evidence="3">
    <location>
        <begin position="241"/>
        <end position="261"/>
    </location>
</feature>
<dbReference type="RefSeq" id="XP_022390349.1">
    <property type="nucleotide sequence ID" value="XM_022531755.1"/>
</dbReference>
<dbReference type="GO" id="GO:0016405">
    <property type="term" value="F:CoA-ligase activity"/>
    <property type="evidence" value="ECO:0007669"/>
    <property type="project" value="TreeGrafter"/>
</dbReference>
<evidence type="ECO:0008006" key="8">
    <source>
        <dbReference type="Google" id="ProtNLM"/>
    </source>
</evidence>
<evidence type="ECO:0000313" key="6">
    <source>
        <dbReference type="EMBL" id="OGM46632.1"/>
    </source>
</evidence>
<dbReference type="Gene3D" id="3.30.300.30">
    <property type="match status" value="1"/>
</dbReference>
<sequence>MEHVYQSDILPYQGIEPLSIPQFMTQYNPDGVSTNKVVHLDTFSKEAITYGSLRKDASRGAWGLRNKLGLQPGGILLALIPNSNDFVLLAHSTWWAGAVFAPLNASSTAKDIAHAISLIRPSHIATAPSKLQDVKNALASSEIVDSKIFTVIEKVPGLSQFPLDIMGTDDHQSLPPYELAGESAKTTTAAICFSSGTTGKIKGVELSHYNLIVNPLQMRNSMPSRFNSTVREVWFSPYCHIYGLSIVVLTGMFVGGFYLGLPAFNVDDFCQKAVELKATDMHLVPPVAIALVNANVSTYDLSSVQRVVVAAAPLKVVSIPVQRSIYSVTLTSRVQQVPLQQQLKKRFPNASICQGYGLTECSPGVLHQIDDDESNCGSVGRVLIGTQVRLVDPSTQKDVKRGEEGELWVRGPQVMIGYINDPESTKGSFSSDGWLRTGDILKVDDNGNFWVTDRLKEASTWLMTPRSFQIAPSELESMLLRHPDVIDAAICAVYDDSLATEVPLAYVSLVTDKANLPESQKSVLLGQIGDWINGQVAGYKRIRGGVYHLQTLPKTPTGKIQRRLLPAKIRERRTTSI</sequence>
<name>A0A1F8A4G0_9EURO</name>
<dbReference type="Proteomes" id="UP000179179">
    <property type="component" value="Unassembled WGS sequence"/>
</dbReference>